<dbReference type="Pfam" id="PF08245">
    <property type="entry name" value="Mur_ligase_M"/>
    <property type="match status" value="1"/>
</dbReference>
<name>A0A328C7E9_9DELT</name>
<keyword evidence="16" id="KW-1185">Reference proteome</keyword>
<dbReference type="SUPFAM" id="SSF63418">
    <property type="entry name" value="MurE/MurF N-terminal domain"/>
    <property type="match status" value="1"/>
</dbReference>
<feature type="domain" description="Mur ligase N-terminal catalytic" evidence="12">
    <location>
        <begin position="29"/>
        <end position="77"/>
    </location>
</feature>
<accession>A0A328C7E9</accession>
<dbReference type="InterPro" id="IPR004101">
    <property type="entry name" value="Mur_ligase_C"/>
</dbReference>
<dbReference type="InterPro" id="IPR036615">
    <property type="entry name" value="Mur_ligase_C_dom_sf"/>
</dbReference>
<dbReference type="EMBL" id="QHKO01000002">
    <property type="protein sequence ID" value="RAL23480.1"/>
    <property type="molecule type" value="Genomic_DNA"/>
</dbReference>
<dbReference type="SUPFAM" id="SSF53244">
    <property type="entry name" value="MurD-like peptide ligases, peptide-binding domain"/>
    <property type="match status" value="1"/>
</dbReference>
<comment type="catalytic activity">
    <reaction evidence="10 11">
        <text>D-alanyl-D-alanine + UDP-N-acetyl-alpha-D-muramoyl-L-alanyl-gamma-D-glutamyl-meso-2,6-diaminopimelate + ATP = UDP-N-acetyl-alpha-D-muramoyl-L-alanyl-gamma-D-glutamyl-meso-2,6-diaminopimeloyl-D-alanyl-D-alanine + ADP + phosphate + H(+)</text>
        <dbReference type="Rhea" id="RHEA:28374"/>
        <dbReference type="ChEBI" id="CHEBI:15378"/>
        <dbReference type="ChEBI" id="CHEBI:30616"/>
        <dbReference type="ChEBI" id="CHEBI:43474"/>
        <dbReference type="ChEBI" id="CHEBI:57822"/>
        <dbReference type="ChEBI" id="CHEBI:61386"/>
        <dbReference type="ChEBI" id="CHEBI:83905"/>
        <dbReference type="ChEBI" id="CHEBI:456216"/>
        <dbReference type="EC" id="6.3.2.10"/>
    </reaction>
</comment>
<dbReference type="InterPro" id="IPR036565">
    <property type="entry name" value="Mur-like_cat_sf"/>
</dbReference>
<keyword evidence="8 10" id="KW-0131">Cell cycle</keyword>
<keyword evidence="4 10" id="KW-0547">Nucleotide-binding</keyword>
<evidence type="ECO:0000256" key="11">
    <source>
        <dbReference type="RuleBase" id="RU004136"/>
    </source>
</evidence>
<dbReference type="Gene3D" id="3.40.1390.10">
    <property type="entry name" value="MurE/MurF, N-terminal domain"/>
    <property type="match status" value="1"/>
</dbReference>
<evidence type="ECO:0000256" key="6">
    <source>
        <dbReference type="ARBA" id="ARBA00022960"/>
    </source>
</evidence>
<comment type="pathway">
    <text evidence="10 11">Cell wall biogenesis; peptidoglycan biosynthesis.</text>
</comment>
<dbReference type="GO" id="GO:0008766">
    <property type="term" value="F:UDP-N-acetylmuramoylalanyl-D-glutamyl-2,6-diaminopimelate-D-alanyl-D-alanine ligase activity"/>
    <property type="evidence" value="ECO:0007669"/>
    <property type="project" value="RHEA"/>
</dbReference>
<evidence type="ECO:0000256" key="10">
    <source>
        <dbReference type="HAMAP-Rule" id="MF_02019"/>
    </source>
</evidence>
<dbReference type="GO" id="GO:0005524">
    <property type="term" value="F:ATP binding"/>
    <property type="evidence" value="ECO:0007669"/>
    <property type="project" value="UniProtKB-UniRule"/>
</dbReference>
<reference evidence="15 16" key="1">
    <citation type="submission" date="2018-05" db="EMBL/GenBank/DDBJ databases">
        <title>Lujinxingia marina gen. nov. sp. nov., a new facultative anaerobic member of the class Deltaproteobacteria, and proposal of Lujinxingaceae fam. nov.</title>
        <authorList>
            <person name="Li C.-M."/>
        </authorList>
    </citation>
    <scope>NUCLEOTIDE SEQUENCE [LARGE SCALE GENOMIC DNA]</scope>
    <source>
        <strain evidence="15 16">B210</strain>
    </source>
</reference>
<keyword evidence="5 10" id="KW-0067">ATP-binding</keyword>
<dbReference type="UniPathway" id="UPA00219"/>
<comment type="caution">
    <text evidence="15">The sequence shown here is derived from an EMBL/GenBank/DDBJ whole genome shotgun (WGS) entry which is preliminary data.</text>
</comment>
<gene>
    <name evidence="10" type="primary">murF</name>
    <name evidence="15" type="ORF">DL240_04780</name>
</gene>
<sequence length="485" mass="51440">MSGLRISTWSLQKIASACGAELRHGRDLHISGVNTDTRTITSGSLFVALRGERFDGHRFLDAAFERGASAALVDRRGAPASTTPQPLLVVDDTLAALTRLGHALWQEATRAGMSTVAVTGSNGKTTTKELLAALWSTRGEVWATPGNLNNHIGVPLTLCALPESCDHLICEMGANHIGEIAGLIRLAPGDTRVISSIGAAHLEGFGSLDGVRQGKSEIFECADAATHAILPCAEKDKLMLEGFAGDLWTFGVEEGARVRVVTCHEAADGNAAMDVELEADSRKLTLSLPLLGIHNATNLAAALATLAARQVELEPKQLNEALARLQLPGGRFRQLEVGGVHILDDAYNANPSSVRASVEAFERWAQRRGCPSAFAIIGELRELGEHAEGAHRELAAWLATRDQLGGVAFVGTYAEVMARAYSEVQPEHEVRAHSLVDDDLIAWVAGRQGAAVLLKGSRGARLETIVDALQHAPPASARGNSSSEA</sequence>
<dbReference type="InterPro" id="IPR051046">
    <property type="entry name" value="MurCDEF_CellWall_CoF430Synth"/>
</dbReference>
<comment type="function">
    <text evidence="10 11">Involved in cell wall formation. Catalyzes the final step in the synthesis of UDP-N-acetylmuramoyl-pentapeptide, the precursor of murein.</text>
</comment>
<feature type="domain" description="Mur ligase C-terminal" evidence="13">
    <location>
        <begin position="330"/>
        <end position="458"/>
    </location>
</feature>
<evidence type="ECO:0000256" key="4">
    <source>
        <dbReference type="ARBA" id="ARBA00022741"/>
    </source>
</evidence>
<keyword evidence="7 10" id="KW-0573">Peptidoglycan synthesis</keyword>
<dbReference type="InterPro" id="IPR013221">
    <property type="entry name" value="Mur_ligase_cen"/>
</dbReference>
<dbReference type="Pfam" id="PF01225">
    <property type="entry name" value="Mur_ligase"/>
    <property type="match status" value="1"/>
</dbReference>
<dbReference type="GO" id="GO:0008360">
    <property type="term" value="P:regulation of cell shape"/>
    <property type="evidence" value="ECO:0007669"/>
    <property type="project" value="UniProtKB-KW"/>
</dbReference>
<dbReference type="Gene3D" id="3.40.1190.10">
    <property type="entry name" value="Mur-like, catalytic domain"/>
    <property type="match status" value="1"/>
</dbReference>
<protein>
    <recommendedName>
        <fullName evidence="10 11">UDP-N-acetylmuramoyl-tripeptide--D-alanyl-D-alanine ligase</fullName>
        <ecNumber evidence="10 11">6.3.2.10</ecNumber>
    </recommendedName>
    <alternativeName>
        <fullName evidence="10">D-alanyl-D-alanine-adding enzyme</fullName>
    </alternativeName>
</protein>
<dbReference type="InterPro" id="IPR035911">
    <property type="entry name" value="MurE/MurF_N"/>
</dbReference>
<keyword evidence="6 10" id="KW-0133">Cell shape</keyword>
<evidence type="ECO:0000259" key="13">
    <source>
        <dbReference type="Pfam" id="PF02875"/>
    </source>
</evidence>
<evidence type="ECO:0000259" key="12">
    <source>
        <dbReference type="Pfam" id="PF01225"/>
    </source>
</evidence>
<dbReference type="PANTHER" id="PTHR43024">
    <property type="entry name" value="UDP-N-ACETYLMURAMOYL-TRIPEPTIDE--D-ALANYL-D-ALANINE LIGASE"/>
    <property type="match status" value="1"/>
</dbReference>
<comment type="similarity">
    <text evidence="10">Belongs to the MurCDEF family. MurF subfamily.</text>
</comment>
<evidence type="ECO:0000256" key="9">
    <source>
        <dbReference type="ARBA" id="ARBA00023316"/>
    </source>
</evidence>
<keyword evidence="3 10" id="KW-0132">Cell division</keyword>
<dbReference type="GO" id="GO:0047480">
    <property type="term" value="F:UDP-N-acetylmuramoyl-tripeptide-D-alanyl-D-alanine ligase activity"/>
    <property type="evidence" value="ECO:0007669"/>
    <property type="project" value="UniProtKB-UniRule"/>
</dbReference>
<dbReference type="GO" id="GO:0005737">
    <property type="term" value="C:cytoplasm"/>
    <property type="evidence" value="ECO:0007669"/>
    <property type="project" value="UniProtKB-SubCell"/>
</dbReference>
<evidence type="ECO:0000256" key="1">
    <source>
        <dbReference type="ARBA" id="ARBA00022490"/>
    </source>
</evidence>
<evidence type="ECO:0000259" key="14">
    <source>
        <dbReference type="Pfam" id="PF08245"/>
    </source>
</evidence>
<dbReference type="RefSeq" id="WP_111728738.1">
    <property type="nucleotide sequence ID" value="NZ_QHKO01000002.1"/>
</dbReference>
<dbReference type="Gene3D" id="3.90.190.20">
    <property type="entry name" value="Mur ligase, C-terminal domain"/>
    <property type="match status" value="1"/>
</dbReference>
<evidence type="ECO:0000313" key="15">
    <source>
        <dbReference type="EMBL" id="RAL23480.1"/>
    </source>
</evidence>
<dbReference type="PANTHER" id="PTHR43024:SF1">
    <property type="entry name" value="UDP-N-ACETYLMURAMOYL-TRIPEPTIDE--D-ALANYL-D-ALANINE LIGASE"/>
    <property type="match status" value="1"/>
</dbReference>
<dbReference type="GO" id="GO:0051301">
    <property type="term" value="P:cell division"/>
    <property type="evidence" value="ECO:0007669"/>
    <property type="project" value="UniProtKB-KW"/>
</dbReference>
<evidence type="ECO:0000313" key="16">
    <source>
        <dbReference type="Proteomes" id="UP000249169"/>
    </source>
</evidence>
<dbReference type="GO" id="GO:0071555">
    <property type="term" value="P:cell wall organization"/>
    <property type="evidence" value="ECO:0007669"/>
    <property type="project" value="UniProtKB-KW"/>
</dbReference>
<dbReference type="NCBIfam" id="TIGR01143">
    <property type="entry name" value="murF"/>
    <property type="match status" value="1"/>
</dbReference>
<proteinExistence type="inferred from homology"/>
<dbReference type="EC" id="6.3.2.10" evidence="10 11"/>
<dbReference type="Proteomes" id="UP000249169">
    <property type="component" value="Unassembled WGS sequence"/>
</dbReference>
<keyword evidence="9 10" id="KW-0961">Cell wall biogenesis/degradation</keyword>
<organism evidence="15 16">
    <name type="scientific">Lujinxingia litoralis</name>
    <dbReference type="NCBI Taxonomy" id="2211119"/>
    <lineage>
        <taxon>Bacteria</taxon>
        <taxon>Deltaproteobacteria</taxon>
        <taxon>Bradymonadales</taxon>
        <taxon>Lujinxingiaceae</taxon>
        <taxon>Lujinxingia</taxon>
    </lineage>
</organism>
<dbReference type="InterPro" id="IPR005863">
    <property type="entry name" value="UDP-N-AcMur_synth"/>
</dbReference>
<comment type="subcellular location">
    <subcellularLocation>
        <location evidence="10 11">Cytoplasm</location>
    </subcellularLocation>
</comment>
<keyword evidence="1 10" id="KW-0963">Cytoplasm</keyword>
<dbReference type="OrthoDB" id="9801978at2"/>
<dbReference type="HAMAP" id="MF_02019">
    <property type="entry name" value="MurF"/>
    <property type="match status" value="1"/>
</dbReference>
<evidence type="ECO:0000256" key="2">
    <source>
        <dbReference type="ARBA" id="ARBA00022598"/>
    </source>
</evidence>
<evidence type="ECO:0000256" key="7">
    <source>
        <dbReference type="ARBA" id="ARBA00022984"/>
    </source>
</evidence>
<dbReference type="AlphaFoldDB" id="A0A328C7E9"/>
<dbReference type="Pfam" id="PF02875">
    <property type="entry name" value="Mur_ligase_C"/>
    <property type="match status" value="1"/>
</dbReference>
<dbReference type="SUPFAM" id="SSF53623">
    <property type="entry name" value="MurD-like peptide ligases, catalytic domain"/>
    <property type="match status" value="1"/>
</dbReference>
<dbReference type="InterPro" id="IPR000713">
    <property type="entry name" value="Mur_ligase_N"/>
</dbReference>
<feature type="binding site" evidence="10">
    <location>
        <begin position="120"/>
        <end position="126"/>
    </location>
    <ligand>
        <name>ATP</name>
        <dbReference type="ChEBI" id="CHEBI:30616"/>
    </ligand>
</feature>
<evidence type="ECO:0000256" key="8">
    <source>
        <dbReference type="ARBA" id="ARBA00023306"/>
    </source>
</evidence>
<evidence type="ECO:0000256" key="5">
    <source>
        <dbReference type="ARBA" id="ARBA00022840"/>
    </source>
</evidence>
<keyword evidence="2 10" id="KW-0436">Ligase</keyword>
<feature type="domain" description="Mur ligase central" evidence="14">
    <location>
        <begin position="118"/>
        <end position="305"/>
    </location>
</feature>
<evidence type="ECO:0000256" key="3">
    <source>
        <dbReference type="ARBA" id="ARBA00022618"/>
    </source>
</evidence>
<dbReference type="GO" id="GO:0009252">
    <property type="term" value="P:peptidoglycan biosynthetic process"/>
    <property type="evidence" value="ECO:0007669"/>
    <property type="project" value="UniProtKB-UniRule"/>
</dbReference>